<keyword evidence="3" id="KW-0949">S-adenosyl-L-methionine</keyword>
<dbReference type="PANTHER" id="PTHR43273">
    <property type="entry name" value="ANAEROBIC SULFATASE-MATURATING ENZYME HOMOLOG ASLB-RELATED"/>
    <property type="match status" value="1"/>
</dbReference>
<dbReference type="SFLD" id="SFLDG01384">
    <property type="entry name" value="thioether_bond_formation_requi"/>
    <property type="match status" value="1"/>
</dbReference>
<dbReference type="SFLD" id="SFLDS00029">
    <property type="entry name" value="Radical_SAM"/>
    <property type="match status" value="1"/>
</dbReference>
<dbReference type="NCBIfam" id="TIGR04085">
    <property type="entry name" value="rSAM_more_4Fe4S"/>
    <property type="match status" value="1"/>
</dbReference>
<name>A0A1W6USS3_VIBAL</name>
<comment type="similarity">
    <text evidence="7">Belongs to the radical SAM superfamily. Anaerobic sulfatase-maturating enzyme family.</text>
</comment>
<reference evidence="9" key="1">
    <citation type="submission" date="2016-10" db="EMBL/GenBank/DDBJ databases">
        <title>The High Quality Genome of Vibrio alginolyticus K01M1.</title>
        <authorList>
            <person name="Wendling C."/>
            <person name="Chibani C.M."/>
            <person name="Hertel R."/>
            <person name="Sproer C."/>
            <person name="Bunk B."/>
            <person name="Overmann J."/>
            <person name="Roth O."/>
            <person name="Liesegang H."/>
        </authorList>
    </citation>
    <scope>NUCLEOTIDE SEQUENCE</scope>
    <source>
        <strain evidence="9">K05K4</strain>
    </source>
</reference>
<dbReference type="CDD" id="cd01335">
    <property type="entry name" value="Radical_SAM"/>
    <property type="match status" value="1"/>
</dbReference>
<dbReference type="InterPro" id="IPR007197">
    <property type="entry name" value="rSAM"/>
</dbReference>
<dbReference type="NCBIfam" id="TIGR03942">
    <property type="entry name" value="sulfatase_rSAM"/>
    <property type="match status" value="1"/>
</dbReference>
<keyword evidence="5" id="KW-0408">Iron</keyword>
<dbReference type="InterPro" id="IPR013785">
    <property type="entry name" value="Aldolase_TIM"/>
</dbReference>
<dbReference type="InterPro" id="IPR023885">
    <property type="entry name" value="4Fe4S-binding_SPASM_dom"/>
</dbReference>
<sequence length="442" mass="50288">MGICNSEKRMSKISPRHSTTMPIVPLKTASKAPVLGAYDRRFHVMAKPGGAKCNIDCQYCFYLHKENLLHQEKQPKMDDATLEAFVKSYIESQDGEEIVFSWQGGEPTLLGLDYFRNVVALQKKHQPKGVRIENDLQTNGILLNDEWCAFLKEHNFLVGLSIDGPRELHDKYRKTRSGKPTFDLVMKAVDKLKAHGVKFNALVTVNRHNAKYPLEVYRFLTQELGVTYIQFAPVVEANNFQTTAPQFWNEQMIPTKGSDLAKPGHPMSIVTDWSVDPEDWGRFLMATFEEWVNNDLGRVLVNLFETAVAQVMGKPSQLCVTAEFCGKGLAIEHNGDVFSCDHYVYPEYKLANIHEHSLNEMAFSTRQYTFGMAKRDSLPTYCKQCPYLPYCWGECPKNRLIKTPNGESGLNYLCSGIKMFFDYALPMLVGLAQLLQSQEPQR</sequence>
<dbReference type="EMBL" id="CP017903">
    <property type="protein sequence ID" value="ARP20992.1"/>
    <property type="molecule type" value="Genomic_DNA"/>
</dbReference>
<dbReference type="InterPro" id="IPR023867">
    <property type="entry name" value="Sulphatase_maturase_rSAM"/>
</dbReference>
<dbReference type="SFLD" id="SFLDG01067">
    <property type="entry name" value="SPASM/twitch_domain_containing"/>
    <property type="match status" value="1"/>
</dbReference>
<dbReference type="SFLD" id="SFLDG01072">
    <property type="entry name" value="dehydrogenase_like"/>
    <property type="match status" value="1"/>
</dbReference>
<dbReference type="Gene3D" id="3.20.20.70">
    <property type="entry name" value="Aldolase class I"/>
    <property type="match status" value="1"/>
</dbReference>
<evidence type="ECO:0000256" key="3">
    <source>
        <dbReference type="ARBA" id="ARBA00022691"/>
    </source>
</evidence>
<dbReference type="InterPro" id="IPR034491">
    <property type="entry name" value="Anaerob_Ser_sulfatase-maturase"/>
</dbReference>
<evidence type="ECO:0000256" key="4">
    <source>
        <dbReference type="ARBA" id="ARBA00022723"/>
    </source>
</evidence>
<dbReference type="SFLD" id="SFLDF00285">
    <property type="entry name" value="anaerobic_Ser-type_sulfatase-m"/>
    <property type="match status" value="1"/>
</dbReference>
<evidence type="ECO:0000256" key="1">
    <source>
        <dbReference type="ARBA" id="ARBA00001966"/>
    </source>
</evidence>
<dbReference type="PROSITE" id="PS51918">
    <property type="entry name" value="RADICAL_SAM"/>
    <property type="match status" value="1"/>
</dbReference>
<dbReference type="Pfam" id="PF04055">
    <property type="entry name" value="Radical_SAM"/>
    <property type="match status" value="1"/>
</dbReference>
<evidence type="ECO:0000256" key="6">
    <source>
        <dbReference type="ARBA" id="ARBA00023014"/>
    </source>
</evidence>
<dbReference type="GO" id="GO:0051539">
    <property type="term" value="F:4 iron, 4 sulfur cluster binding"/>
    <property type="evidence" value="ECO:0007669"/>
    <property type="project" value="UniProtKB-KW"/>
</dbReference>
<dbReference type="InterPro" id="IPR047207">
    <property type="entry name" value="SPASM_anSME"/>
</dbReference>
<evidence type="ECO:0000256" key="2">
    <source>
        <dbReference type="ARBA" id="ARBA00022485"/>
    </source>
</evidence>
<comment type="cofactor">
    <cofactor evidence="1">
        <name>[4Fe-4S] cluster</name>
        <dbReference type="ChEBI" id="CHEBI:49883"/>
    </cofactor>
</comment>
<dbReference type="CDD" id="cd21120">
    <property type="entry name" value="SPASM_anSME"/>
    <property type="match status" value="1"/>
</dbReference>
<evidence type="ECO:0000313" key="9">
    <source>
        <dbReference type="EMBL" id="ARP20992.1"/>
    </source>
</evidence>
<dbReference type="GO" id="GO:0016491">
    <property type="term" value="F:oxidoreductase activity"/>
    <property type="evidence" value="ECO:0007669"/>
    <property type="project" value="InterPro"/>
</dbReference>
<accession>A0A1W6USS3</accession>
<dbReference type="PANTHER" id="PTHR43273:SF3">
    <property type="entry name" value="ANAEROBIC SULFATASE-MATURATING ENZYME HOMOLOG ASLB-RELATED"/>
    <property type="match status" value="1"/>
</dbReference>
<dbReference type="SFLD" id="SFLDG01386">
    <property type="entry name" value="main_SPASM_domain-containing"/>
    <property type="match status" value="1"/>
</dbReference>
<dbReference type="InterPro" id="IPR058240">
    <property type="entry name" value="rSAM_sf"/>
</dbReference>
<proteinExistence type="inferred from homology"/>
<keyword evidence="2" id="KW-0004">4Fe-4S</keyword>
<evidence type="ECO:0000259" key="8">
    <source>
        <dbReference type="PROSITE" id="PS51918"/>
    </source>
</evidence>
<keyword evidence="4" id="KW-0479">Metal-binding</keyword>
<gene>
    <name evidence="9" type="ORF">K05K4_42720</name>
</gene>
<dbReference type="Pfam" id="PF13186">
    <property type="entry name" value="SPASM"/>
    <property type="match status" value="1"/>
</dbReference>
<keyword evidence="6" id="KW-0411">Iron-sulfur</keyword>
<dbReference type="GO" id="GO:0046872">
    <property type="term" value="F:metal ion binding"/>
    <property type="evidence" value="ECO:0007669"/>
    <property type="project" value="UniProtKB-KW"/>
</dbReference>
<evidence type="ECO:0000256" key="7">
    <source>
        <dbReference type="ARBA" id="ARBA00023601"/>
    </source>
</evidence>
<organism evidence="9">
    <name type="scientific">Vibrio alginolyticus</name>
    <dbReference type="NCBI Taxonomy" id="663"/>
    <lineage>
        <taxon>Bacteria</taxon>
        <taxon>Pseudomonadati</taxon>
        <taxon>Pseudomonadota</taxon>
        <taxon>Gammaproteobacteria</taxon>
        <taxon>Vibrionales</taxon>
        <taxon>Vibrionaceae</taxon>
        <taxon>Vibrio</taxon>
    </lineage>
</organism>
<protein>
    <submittedName>
        <fullName evidence="9">SPASM domain-containing protein</fullName>
    </submittedName>
</protein>
<evidence type="ECO:0000256" key="5">
    <source>
        <dbReference type="ARBA" id="ARBA00023004"/>
    </source>
</evidence>
<dbReference type="SUPFAM" id="SSF102114">
    <property type="entry name" value="Radical SAM enzymes"/>
    <property type="match status" value="1"/>
</dbReference>
<dbReference type="AlphaFoldDB" id="A0A1W6USS3"/>
<feature type="domain" description="Radical SAM core" evidence="8">
    <location>
        <begin position="36"/>
        <end position="261"/>
    </location>
</feature>